<protein>
    <submittedName>
        <fullName evidence="1">Uncharacterized protein</fullName>
    </submittedName>
</protein>
<dbReference type="AlphaFoldDB" id="A0A329QAN2"/>
<name>A0A329QAN2_9ACTN</name>
<dbReference type="Proteomes" id="UP000250462">
    <property type="component" value="Unassembled WGS sequence"/>
</dbReference>
<evidence type="ECO:0000313" key="1">
    <source>
        <dbReference type="EMBL" id="RAW09396.1"/>
    </source>
</evidence>
<gene>
    <name evidence="1" type="ORF">DPM12_21335</name>
</gene>
<organism evidence="1 2">
    <name type="scientific">Phytoactinopolyspora halophila</name>
    <dbReference type="NCBI Taxonomy" id="1981511"/>
    <lineage>
        <taxon>Bacteria</taxon>
        <taxon>Bacillati</taxon>
        <taxon>Actinomycetota</taxon>
        <taxon>Actinomycetes</taxon>
        <taxon>Jiangellales</taxon>
        <taxon>Jiangellaceae</taxon>
        <taxon>Phytoactinopolyspora</taxon>
    </lineage>
</organism>
<evidence type="ECO:0000313" key="2">
    <source>
        <dbReference type="Proteomes" id="UP000250462"/>
    </source>
</evidence>
<comment type="caution">
    <text evidence="1">The sequence shown here is derived from an EMBL/GenBank/DDBJ whole genome shotgun (WGS) entry which is preliminary data.</text>
</comment>
<sequence>MVGVDQIVRAGSDVDRVEERFHQPQPRWDAGSRAHPAMLPHLLDTFDGVKDTTGETVLLV</sequence>
<accession>A0A329QAN2</accession>
<dbReference type="EMBL" id="QMIG01000044">
    <property type="protein sequence ID" value="RAW09396.1"/>
    <property type="molecule type" value="Genomic_DNA"/>
</dbReference>
<keyword evidence="2" id="KW-1185">Reference proteome</keyword>
<proteinExistence type="predicted"/>
<reference evidence="1 2" key="1">
    <citation type="submission" date="2018-06" db="EMBL/GenBank/DDBJ databases">
        <title>Phytoactinopolyspora halophila sp. nov., a novel halophilic actinomycete isolated from a saline soil in China.</title>
        <authorList>
            <person name="Tang S.-K."/>
        </authorList>
    </citation>
    <scope>NUCLEOTIDE SEQUENCE [LARGE SCALE GENOMIC DNA]</scope>
    <source>
        <strain evidence="1 2">YIM 96934</strain>
    </source>
</reference>